<gene>
    <name evidence="11" type="primary">hpdA_4</name>
    <name evidence="11" type="ORF">SDC9_49057</name>
</gene>
<dbReference type="CDD" id="cd01335">
    <property type="entry name" value="Radical_SAM"/>
    <property type="match status" value="1"/>
</dbReference>
<dbReference type="SFLD" id="SFLDG01066">
    <property type="entry name" value="organic_radical-activating_enz"/>
    <property type="match status" value="1"/>
</dbReference>
<dbReference type="SUPFAM" id="SSF54862">
    <property type="entry name" value="4Fe-4S ferredoxins"/>
    <property type="match status" value="1"/>
</dbReference>
<dbReference type="InterPro" id="IPR007197">
    <property type="entry name" value="rSAM"/>
</dbReference>
<evidence type="ECO:0000256" key="4">
    <source>
        <dbReference type="ARBA" id="ARBA00022691"/>
    </source>
</evidence>
<feature type="domain" description="4Fe-4S ferredoxin-type" evidence="9">
    <location>
        <begin position="50"/>
        <end position="80"/>
    </location>
</feature>
<dbReference type="SFLD" id="SFLDS00029">
    <property type="entry name" value="Radical_SAM"/>
    <property type="match status" value="1"/>
</dbReference>
<dbReference type="EMBL" id="VSSQ01000898">
    <property type="protein sequence ID" value="MPM02802.1"/>
    <property type="molecule type" value="Genomic_DNA"/>
</dbReference>
<dbReference type="InterPro" id="IPR034457">
    <property type="entry name" value="Organic_radical-activating"/>
</dbReference>
<keyword evidence="4" id="KW-0949">S-adenosyl-L-methionine</keyword>
<dbReference type="InterPro" id="IPR017896">
    <property type="entry name" value="4Fe4S_Fe-S-bd"/>
</dbReference>
<keyword evidence="7" id="KW-0408">Iron</keyword>
<dbReference type="SFLD" id="SFLDG01118">
    <property type="entry name" value="activating_enzymes__group_2"/>
    <property type="match status" value="1"/>
</dbReference>
<dbReference type="GO" id="GO:0046872">
    <property type="term" value="F:metal ion binding"/>
    <property type="evidence" value="ECO:0007669"/>
    <property type="project" value="UniProtKB-KW"/>
</dbReference>
<dbReference type="Pfam" id="PF04055">
    <property type="entry name" value="Radical_SAM"/>
    <property type="match status" value="1"/>
</dbReference>
<evidence type="ECO:0000256" key="8">
    <source>
        <dbReference type="ARBA" id="ARBA00023014"/>
    </source>
</evidence>
<dbReference type="SUPFAM" id="SSF102114">
    <property type="entry name" value="Radical SAM enzymes"/>
    <property type="match status" value="1"/>
</dbReference>
<keyword evidence="8" id="KW-0411">Iron-sulfur</keyword>
<evidence type="ECO:0000259" key="9">
    <source>
        <dbReference type="PROSITE" id="PS51379"/>
    </source>
</evidence>
<dbReference type="Pfam" id="PF00037">
    <property type="entry name" value="Fer4"/>
    <property type="match status" value="2"/>
</dbReference>
<dbReference type="InterPro" id="IPR012839">
    <property type="entry name" value="Organic_radical_activase"/>
</dbReference>
<comment type="caution">
    <text evidence="11">The sequence shown here is derived from an EMBL/GenBank/DDBJ whole genome shotgun (WGS) entry which is preliminary data.</text>
</comment>
<dbReference type="GO" id="GO:0016491">
    <property type="term" value="F:oxidoreductase activity"/>
    <property type="evidence" value="ECO:0007669"/>
    <property type="project" value="UniProtKB-KW"/>
</dbReference>
<name>A0A644WGA5_9ZZZZ</name>
<proteinExistence type="inferred from homology"/>
<accession>A0A644WGA5</accession>
<evidence type="ECO:0000256" key="1">
    <source>
        <dbReference type="ARBA" id="ARBA00001966"/>
    </source>
</evidence>
<evidence type="ECO:0000256" key="2">
    <source>
        <dbReference type="ARBA" id="ARBA00009777"/>
    </source>
</evidence>
<evidence type="ECO:0000256" key="5">
    <source>
        <dbReference type="ARBA" id="ARBA00022723"/>
    </source>
</evidence>
<keyword evidence="3" id="KW-0004">4Fe-4S</keyword>
<dbReference type="PROSITE" id="PS51379">
    <property type="entry name" value="4FE4S_FER_2"/>
    <property type="match status" value="2"/>
</dbReference>
<dbReference type="InterPro" id="IPR058240">
    <property type="entry name" value="rSAM_sf"/>
</dbReference>
<evidence type="ECO:0000256" key="7">
    <source>
        <dbReference type="ARBA" id="ARBA00023004"/>
    </source>
</evidence>
<dbReference type="Gene3D" id="3.20.20.70">
    <property type="entry name" value="Aldolase class I"/>
    <property type="match status" value="1"/>
</dbReference>
<dbReference type="InterPro" id="IPR017900">
    <property type="entry name" value="4Fe4S_Fe_S_CS"/>
</dbReference>
<evidence type="ECO:0000256" key="6">
    <source>
        <dbReference type="ARBA" id="ARBA00023002"/>
    </source>
</evidence>
<dbReference type="PROSITE" id="PS01087">
    <property type="entry name" value="RADICAL_ACTIVATING"/>
    <property type="match status" value="1"/>
</dbReference>
<evidence type="ECO:0000313" key="11">
    <source>
        <dbReference type="EMBL" id="MPM02802.1"/>
    </source>
</evidence>
<dbReference type="PANTHER" id="PTHR30352:SF4">
    <property type="entry name" value="PYRUVATE FORMATE-LYASE 2-ACTIVATING ENZYME"/>
    <property type="match status" value="1"/>
</dbReference>
<dbReference type="EC" id="1.97.1.-" evidence="11"/>
<dbReference type="PROSITE" id="PS00198">
    <property type="entry name" value="4FE4S_FER_1"/>
    <property type="match status" value="1"/>
</dbReference>
<dbReference type="PIRSF" id="PIRSF000371">
    <property type="entry name" value="PFL_act_enz"/>
    <property type="match status" value="1"/>
</dbReference>
<organism evidence="11">
    <name type="scientific">bioreactor metagenome</name>
    <dbReference type="NCBI Taxonomy" id="1076179"/>
    <lineage>
        <taxon>unclassified sequences</taxon>
        <taxon>metagenomes</taxon>
        <taxon>ecological metagenomes</taxon>
    </lineage>
</organism>
<dbReference type="AlphaFoldDB" id="A0A644WGA5"/>
<protein>
    <submittedName>
        <fullName evidence="11">4-hydroxyphenylacetate decarboxylase activating enzyme</fullName>
        <ecNumber evidence="11">1.97.1.-</ecNumber>
    </submittedName>
</protein>
<dbReference type="PROSITE" id="PS51918">
    <property type="entry name" value="RADICAL_SAM"/>
    <property type="match status" value="1"/>
</dbReference>
<reference evidence="11" key="1">
    <citation type="submission" date="2019-08" db="EMBL/GenBank/DDBJ databases">
        <authorList>
            <person name="Kucharzyk K."/>
            <person name="Murdoch R.W."/>
            <person name="Higgins S."/>
            <person name="Loffler F."/>
        </authorList>
    </citation>
    <scope>NUCLEOTIDE SEQUENCE</scope>
</reference>
<evidence type="ECO:0000256" key="3">
    <source>
        <dbReference type="ARBA" id="ARBA00022485"/>
    </source>
</evidence>
<evidence type="ECO:0000259" key="10">
    <source>
        <dbReference type="PROSITE" id="PS51918"/>
    </source>
</evidence>
<feature type="domain" description="Radical SAM core" evidence="10">
    <location>
        <begin position="19"/>
        <end position="298"/>
    </location>
</feature>
<sequence>MVVECMNGYFMEPQNFSVNDGDGIRTVIFFAGCPLNCKWCANPESTLDFKRVSFNKETCISCGKCAQLCPGGVMIDLNSPGQRKKCISCGICVESCPTNSRKRLVRMYSDREILEIIKSQEIFYRYSNGGVTFSGGEATLQQHMLRILVNSLYDKAVHMAIETSGYFYFDEVKDILARLDLIFVDIKHLDEKKHELYTGKSNKKILENIKKMSELDVPIVVRIPVIEGVNSDDKNIKETAVFVKENIKNPKIELLPYHNFAEEKYECLGLDKMSHNFIRPSNELLSHLKMIIKNEGAETVSYI</sequence>
<dbReference type="PANTHER" id="PTHR30352">
    <property type="entry name" value="PYRUVATE FORMATE-LYASE-ACTIVATING ENZYME"/>
    <property type="match status" value="1"/>
</dbReference>
<keyword evidence="5" id="KW-0479">Metal-binding</keyword>
<dbReference type="InterPro" id="IPR013785">
    <property type="entry name" value="Aldolase_TIM"/>
</dbReference>
<dbReference type="InterPro" id="IPR040074">
    <property type="entry name" value="BssD/PflA/YjjW"/>
</dbReference>
<comment type="similarity">
    <text evidence="2">Belongs to the organic radical-activating enzymes family.</text>
</comment>
<dbReference type="GO" id="GO:0051539">
    <property type="term" value="F:4 iron, 4 sulfur cluster binding"/>
    <property type="evidence" value="ECO:0007669"/>
    <property type="project" value="UniProtKB-KW"/>
</dbReference>
<dbReference type="Gene3D" id="3.30.70.20">
    <property type="match status" value="1"/>
</dbReference>
<keyword evidence="6 11" id="KW-0560">Oxidoreductase</keyword>
<comment type="cofactor">
    <cofactor evidence="1">
        <name>[4Fe-4S] cluster</name>
        <dbReference type="ChEBI" id="CHEBI:49883"/>
    </cofactor>
</comment>
<dbReference type="NCBIfam" id="TIGR02494">
    <property type="entry name" value="PFLE_PFLC"/>
    <property type="match status" value="1"/>
</dbReference>
<dbReference type="InterPro" id="IPR001989">
    <property type="entry name" value="Radical_activat_CS"/>
</dbReference>
<feature type="domain" description="4Fe-4S ferredoxin-type" evidence="9">
    <location>
        <begin position="83"/>
        <end position="106"/>
    </location>
</feature>